<dbReference type="InterPro" id="IPR008915">
    <property type="entry name" value="Peptidase_M50"/>
</dbReference>
<sequence>MNPILLIVVLVVLFFSIIIHECSHGYAALLCGDDTAKIMGRLTLNPLPHIDPMGTIFFPLFLLLIHSPILFGWAKPVPINPYNFRDYKKGILFTGIAGPLSNILLAIVCASLFRVFNLQANSRFGIVLSYACLINLLLAIFNLIPIPPLDGSRVVSGLLPAHLDASYRKLERFGIFIVMFLFISGLFNVIWRIV</sequence>
<evidence type="ECO:0000256" key="2">
    <source>
        <dbReference type="ARBA" id="ARBA00004651"/>
    </source>
</evidence>
<keyword evidence="8" id="KW-0378">Hydrolase</keyword>
<dbReference type="PANTHER" id="PTHR35864:SF1">
    <property type="entry name" value="ZINC METALLOPROTEASE YWHC-RELATED"/>
    <property type="match status" value="1"/>
</dbReference>
<keyword evidence="9" id="KW-0862">Zinc</keyword>
<evidence type="ECO:0000256" key="7">
    <source>
        <dbReference type="ARBA" id="ARBA00022723"/>
    </source>
</evidence>
<dbReference type="Proteomes" id="UP000229213">
    <property type="component" value="Unassembled WGS sequence"/>
</dbReference>
<accession>A0A2M7YFJ6</accession>
<evidence type="ECO:0000256" key="5">
    <source>
        <dbReference type="ARBA" id="ARBA00022670"/>
    </source>
</evidence>
<comment type="similarity">
    <text evidence="3">Belongs to the peptidase M50B family.</text>
</comment>
<feature type="transmembrane region" description="Helical" evidence="13">
    <location>
        <begin position="56"/>
        <end position="74"/>
    </location>
</feature>
<dbReference type="GO" id="GO:0008237">
    <property type="term" value="F:metallopeptidase activity"/>
    <property type="evidence" value="ECO:0007669"/>
    <property type="project" value="UniProtKB-KW"/>
</dbReference>
<dbReference type="EMBL" id="PFWI01000170">
    <property type="protein sequence ID" value="PJA61737.1"/>
    <property type="molecule type" value="Genomic_DNA"/>
</dbReference>
<evidence type="ECO:0000256" key="4">
    <source>
        <dbReference type="ARBA" id="ARBA00022475"/>
    </source>
</evidence>
<comment type="subcellular location">
    <subcellularLocation>
        <location evidence="2">Cell membrane</location>
        <topology evidence="2">Multi-pass membrane protein</topology>
    </subcellularLocation>
</comment>
<proteinExistence type="inferred from homology"/>
<keyword evidence="6 13" id="KW-0812">Transmembrane</keyword>
<feature type="transmembrane region" description="Helical" evidence="13">
    <location>
        <begin position="173"/>
        <end position="191"/>
    </location>
</feature>
<evidence type="ECO:0000256" key="3">
    <source>
        <dbReference type="ARBA" id="ARBA00007931"/>
    </source>
</evidence>
<protein>
    <submittedName>
        <fullName evidence="15">Site-2 protease family protein</fullName>
    </submittedName>
</protein>
<evidence type="ECO:0000256" key="11">
    <source>
        <dbReference type="ARBA" id="ARBA00023049"/>
    </source>
</evidence>
<evidence type="ECO:0000313" key="16">
    <source>
        <dbReference type="Proteomes" id="UP000229213"/>
    </source>
</evidence>
<keyword evidence="7" id="KW-0479">Metal-binding</keyword>
<comment type="caution">
    <text evidence="15">The sequence shown here is derived from an EMBL/GenBank/DDBJ whole genome shotgun (WGS) entry which is preliminary data.</text>
</comment>
<evidence type="ECO:0000256" key="10">
    <source>
        <dbReference type="ARBA" id="ARBA00022989"/>
    </source>
</evidence>
<keyword evidence="12 13" id="KW-0472">Membrane</keyword>
<dbReference type="CDD" id="cd06158">
    <property type="entry name" value="S2P-M50_like_1"/>
    <property type="match status" value="1"/>
</dbReference>
<dbReference type="AlphaFoldDB" id="A0A2M7YFJ6"/>
<gene>
    <name evidence="15" type="ORF">CO162_04715</name>
</gene>
<feature type="transmembrane region" description="Helical" evidence="13">
    <location>
        <begin position="125"/>
        <end position="144"/>
    </location>
</feature>
<name>A0A2M7YFJ6_9BACT</name>
<evidence type="ECO:0000259" key="14">
    <source>
        <dbReference type="Pfam" id="PF02163"/>
    </source>
</evidence>
<feature type="domain" description="Peptidase M50" evidence="14">
    <location>
        <begin position="124"/>
        <end position="181"/>
    </location>
</feature>
<dbReference type="InterPro" id="IPR044537">
    <property type="entry name" value="Rip2-like"/>
</dbReference>
<dbReference type="GO" id="GO:0005886">
    <property type="term" value="C:plasma membrane"/>
    <property type="evidence" value="ECO:0007669"/>
    <property type="project" value="UniProtKB-SubCell"/>
</dbReference>
<keyword evidence="10 13" id="KW-1133">Transmembrane helix</keyword>
<keyword evidence="11" id="KW-0482">Metalloprotease</keyword>
<keyword evidence="4" id="KW-1003">Cell membrane</keyword>
<reference evidence="16" key="1">
    <citation type="submission" date="2017-09" db="EMBL/GenBank/DDBJ databases">
        <title>Depth-based differentiation of microbial function through sediment-hosted aquifers and enrichment of novel symbionts in the deep terrestrial subsurface.</title>
        <authorList>
            <person name="Probst A.J."/>
            <person name="Ladd B."/>
            <person name="Jarett J.K."/>
            <person name="Geller-Mcgrath D.E."/>
            <person name="Sieber C.M.K."/>
            <person name="Emerson J.B."/>
            <person name="Anantharaman K."/>
            <person name="Thomas B.C."/>
            <person name="Malmstrom R."/>
            <person name="Stieglmeier M."/>
            <person name="Klingl A."/>
            <person name="Woyke T."/>
            <person name="Ryan C.M."/>
            <person name="Banfield J.F."/>
        </authorList>
    </citation>
    <scope>NUCLEOTIDE SEQUENCE [LARGE SCALE GENOMIC DNA]</scope>
</reference>
<dbReference type="GO" id="GO:0006508">
    <property type="term" value="P:proteolysis"/>
    <property type="evidence" value="ECO:0007669"/>
    <property type="project" value="UniProtKB-KW"/>
</dbReference>
<organism evidence="15 16">
    <name type="scientific">bacterium (Candidatus Ratteibacteria) CG_4_9_14_3_um_filter_41_21</name>
    <dbReference type="NCBI Taxonomy" id="2014289"/>
    <lineage>
        <taxon>Bacteria</taxon>
        <taxon>Candidatus Ratteibacteria</taxon>
    </lineage>
</organism>
<evidence type="ECO:0000256" key="12">
    <source>
        <dbReference type="ARBA" id="ARBA00023136"/>
    </source>
</evidence>
<keyword evidence="5 15" id="KW-0645">Protease</keyword>
<evidence type="ECO:0000256" key="1">
    <source>
        <dbReference type="ARBA" id="ARBA00001947"/>
    </source>
</evidence>
<dbReference type="GO" id="GO:0046872">
    <property type="term" value="F:metal ion binding"/>
    <property type="evidence" value="ECO:0007669"/>
    <property type="project" value="UniProtKB-KW"/>
</dbReference>
<feature type="transmembrane region" description="Helical" evidence="13">
    <location>
        <begin position="90"/>
        <end position="113"/>
    </location>
</feature>
<dbReference type="Pfam" id="PF02163">
    <property type="entry name" value="Peptidase_M50"/>
    <property type="match status" value="1"/>
</dbReference>
<dbReference type="PANTHER" id="PTHR35864">
    <property type="entry name" value="ZINC METALLOPROTEASE MJ0611-RELATED"/>
    <property type="match status" value="1"/>
</dbReference>
<evidence type="ECO:0000313" key="15">
    <source>
        <dbReference type="EMBL" id="PJA61737.1"/>
    </source>
</evidence>
<evidence type="ECO:0000256" key="6">
    <source>
        <dbReference type="ARBA" id="ARBA00022692"/>
    </source>
</evidence>
<evidence type="ECO:0000256" key="9">
    <source>
        <dbReference type="ARBA" id="ARBA00022833"/>
    </source>
</evidence>
<comment type="cofactor">
    <cofactor evidence="1">
        <name>Zn(2+)</name>
        <dbReference type="ChEBI" id="CHEBI:29105"/>
    </cofactor>
</comment>
<evidence type="ECO:0000256" key="8">
    <source>
        <dbReference type="ARBA" id="ARBA00022801"/>
    </source>
</evidence>
<dbReference type="InterPro" id="IPR052348">
    <property type="entry name" value="Metallopeptidase_M50B"/>
</dbReference>
<feature type="non-terminal residue" evidence="15">
    <location>
        <position position="194"/>
    </location>
</feature>
<evidence type="ECO:0000256" key="13">
    <source>
        <dbReference type="SAM" id="Phobius"/>
    </source>
</evidence>